<reference evidence="2" key="1">
    <citation type="journal article" date="2014" name="Nat. Commun.">
        <title>Genome sequence of mungbean and insights into evolution within Vigna species.</title>
        <authorList>
            <person name="Kang Y.J."/>
            <person name="Kim S.K."/>
            <person name="Kim M.Y."/>
            <person name="Lestari P."/>
            <person name="Kim K.H."/>
            <person name="Ha B.K."/>
            <person name="Jun T.H."/>
            <person name="Hwang W.J."/>
            <person name="Lee T."/>
            <person name="Lee J."/>
            <person name="Shim S."/>
            <person name="Yoon M.Y."/>
            <person name="Jang Y.E."/>
            <person name="Han K.S."/>
            <person name="Taeprayoon P."/>
            <person name="Yoon N."/>
            <person name="Somta P."/>
            <person name="Tanya P."/>
            <person name="Kim K.S."/>
            <person name="Gwag J.G."/>
            <person name="Moon J.K."/>
            <person name="Lee Y.H."/>
            <person name="Park B.S."/>
            <person name="Bombarely A."/>
            <person name="Doyle J.J."/>
            <person name="Jackson S.A."/>
            <person name="Schafleitner R."/>
            <person name="Srinives P."/>
            <person name="Varshney R.K."/>
            <person name="Lee S.H."/>
        </authorList>
    </citation>
    <scope>NUCLEOTIDE SEQUENCE [LARGE SCALE GENOMIC DNA]</scope>
    <source>
        <strain evidence="2">cv. VC1973A</strain>
    </source>
</reference>
<feature type="region of interest" description="Disordered" evidence="1">
    <location>
        <begin position="275"/>
        <end position="315"/>
    </location>
</feature>
<evidence type="ECO:0000313" key="3">
    <source>
        <dbReference type="RefSeq" id="XP_022635788.1"/>
    </source>
</evidence>
<feature type="compositionally biased region" description="Low complexity" evidence="1">
    <location>
        <begin position="219"/>
        <end position="237"/>
    </location>
</feature>
<evidence type="ECO:0000313" key="2">
    <source>
        <dbReference type="Proteomes" id="UP000087766"/>
    </source>
</evidence>
<dbReference type="AlphaFoldDB" id="A0A3Q0EVM9"/>
<dbReference type="Proteomes" id="UP000087766">
    <property type="component" value="Chromosome 1"/>
</dbReference>
<gene>
    <name evidence="3" type="primary">LOC111241503</name>
</gene>
<feature type="region of interest" description="Disordered" evidence="1">
    <location>
        <begin position="211"/>
        <end position="261"/>
    </location>
</feature>
<evidence type="ECO:0000256" key="1">
    <source>
        <dbReference type="SAM" id="MobiDB-lite"/>
    </source>
</evidence>
<accession>A0A3Q0EVM9</accession>
<feature type="compositionally biased region" description="Basic and acidic residues" evidence="1">
    <location>
        <begin position="240"/>
        <end position="261"/>
    </location>
</feature>
<sequence>MVPCKSNLWAYERLGLYAHSSHRVFPRILRFHSFDYNIEQIDALLKKGKVHFDWHLSSEDRINPIIRAALNLDVVGRAEGSSPEGEALEKEGDGSFKGSKLAAVDKIRINNQRIRTIRNEIAVVRKELQDLRKLRSFGYVDNQGVDCEVKEDFVPQQVPDEDCALAELSGEAADEGFGEANEAADDATAGEAKEAVVDEGVAYEGPAKVFSATEGGTDEGLANEGHANGGAAAEVAGSKTHVDEECPGEGHEGAANEGPAHEGCEAHEELGTNADEEASAHSHEEGADDIGDDDEKASGHPSPLIDIGDHDEGGQVEPKVVVPLRSYNGDPRTSVDLDMLYNTVTRRDIEMRYVSEIIGQLLTTTDCNTLGPRQYVDNMVIMLLIQINVLIQF</sequence>
<dbReference type="KEGG" id="vra:111241503"/>
<protein>
    <submittedName>
        <fullName evidence="3">Uncharacterized protein LOC111241503</fullName>
    </submittedName>
</protein>
<organism evidence="2 3">
    <name type="scientific">Vigna radiata var. radiata</name>
    <name type="common">Mung bean</name>
    <name type="synonym">Phaseolus aureus</name>
    <dbReference type="NCBI Taxonomy" id="3916"/>
    <lineage>
        <taxon>Eukaryota</taxon>
        <taxon>Viridiplantae</taxon>
        <taxon>Streptophyta</taxon>
        <taxon>Embryophyta</taxon>
        <taxon>Tracheophyta</taxon>
        <taxon>Spermatophyta</taxon>
        <taxon>Magnoliopsida</taxon>
        <taxon>eudicotyledons</taxon>
        <taxon>Gunneridae</taxon>
        <taxon>Pentapetalae</taxon>
        <taxon>rosids</taxon>
        <taxon>fabids</taxon>
        <taxon>Fabales</taxon>
        <taxon>Fabaceae</taxon>
        <taxon>Papilionoideae</taxon>
        <taxon>50 kb inversion clade</taxon>
        <taxon>NPAAA clade</taxon>
        <taxon>indigoferoid/millettioid clade</taxon>
        <taxon>Phaseoleae</taxon>
        <taxon>Vigna</taxon>
    </lineage>
</organism>
<reference evidence="3" key="2">
    <citation type="submission" date="2025-08" db="UniProtKB">
        <authorList>
            <consortium name="RefSeq"/>
        </authorList>
    </citation>
    <scope>IDENTIFICATION</scope>
    <source>
        <tissue evidence="3">Leaf</tissue>
    </source>
</reference>
<dbReference type="RefSeq" id="XP_022635788.1">
    <property type="nucleotide sequence ID" value="XM_022780067.1"/>
</dbReference>
<name>A0A3Q0EVM9_VIGRR</name>
<dbReference type="GeneID" id="111241503"/>
<keyword evidence="2" id="KW-1185">Reference proteome</keyword>
<proteinExistence type="predicted"/>
<feature type="compositionally biased region" description="Acidic residues" evidence="1">
    <location>
        <begin position="286"/>
        <end position="295"/>
    </location>
</feature>